<comment type="caution">
    <text evidence="1">The sequence shown here is derived from an EMBL/GenBank/DDBJ whole genome shotgun (WGS) entry which is preliminary data.</text>
</comment>
<protein>
    <submittedName>
        <fullName evidence="1">Uncharacterized protein</fullName>
    </submittedName>
</protein>
<name>A0A645DDC9_9ZZZZ</name>
<gene>
    <name evidence="1" type="ORF">SDC9_134472</name>
</gene>
<accession>A0A645DDC9</accession>
<dbReference type="AlphaFoldDB" id="A0A645DDC9"/>
<organism evidence="1">
    <name type="scientific">bioreactor metagenome</name>
    <dbReference type="NCBI Taxonomy" id="1076179"/>
    <lineage>
        <taxon>unclassified sequences</taxon>
        <taxon>metagenomes</taxon>
        <taxon>ecological metagenomes</taxon>
    </lineage>
</organism>
<sequence length="202" mass="23276">MNKSPEAIFDVLYLGRNIQDRLNDFNISEIQFLAYLSCLISLYDKSPISFWKYQFIKNENSSPYSLDIDSSMNFLKQNGYIEETTSYYFKLSDKGLNQLSFFDTLSSFNVRKKYLDIVCKSLSIIPLNLIKESIKEEPIMKSAFHSTGKRFLLDKDTPAMKALYSDFSSLYSALGNEYSNNLLAPAIVWLQSLSKRNVAYDS</sequence>
<dbReference type="EMBL" id="VSSQ01035206">
    <property type="protein sequence ID" value="MPM87376.1"/>
    <property type="molecule type" value="Genomic_DNA"/>
</dbReference>
<evidence type="ECO:0000313" key="1">
    <source>
        <dbReference type="EMBL" id="MPM87376.1"/>
    </source>
</evidence>
<proteinExistence type="predicted"/>
<reference evidence="1" key="1">
    <citation type="submission" date="2019-08" db="EMBL/GenBank/DDBJ databases">
        <authorList>
            <person name="Kucharzyk K."/>
            <person name="Murdoch R.W."/>
            <person name="Higgins S."/>
            <person name="Loffler F."/>
        </authorList>
    </citation>
    <scope>NUCLEOTIDE SEQUENCE</scope>
</reference>